<feature type="transmembrane region" description="Helical" evidence="1">
    <location>
        <begin position="33"/>
        <end position="54"/>
    </location>
</feature>
<protein>
    <recommendedName>
        <fullName evidence="4">EpsG family protein</fullName>
    </recommendedName>
</protein>
<feature type="transmembrane region" description="Helical" evidence="1">
    <location>
        <begin position="282"/>
        <end position="303"/>
    </location>
</feature>
<proteinExistence type="predicted"/>
<keyword evidence="1" id="KW-0812">Transmembrane</keyword>
<evidence type="ECO:0000256" key="1">
    <source>
        <dbReference type="SAM" id="Phobius"/>
    </source>
</evidence>
<sequence length="372" mass="42486">MEDILLDLPNLLVCLVLVMVGHLRGWVTRNTAIILSLSSAVPYLLNNVLFDASYMPDQFRYWEQVMAMRSMDWDAMDRSLTVSFSSGLLALLPLPLVETVSSLGFFNKFLYIGGLMMMIRRGIISHAVLLFLLCYPSLVLYSSLSLRDTLVTGIMLASFLLAIDRRPGWALFLLAPLWVIKFQNMLIMLIFLGIYLIYDVSRRGLSGKRFCWLLVGLCASVLVIYPLAVDQINFFRAAMYIEDGGKIEDVQIIQGFGDFVVTGVQGALYFLIKPLPWEAANLLQLIQSGENVLVVAFLVWLTVQCWQVQREKTLFWLLYLIGAFTIYGLVVFNYGTAVRYRFPFLVIYVVCMAYDTGLVRRWQHERRPSLLD</sequence>
<accession>A0A558HNN0</accession>
<feature type="transmembrane region" description="Helical" evidence="1">
    <location>
        <begin position="315"/>
        <end position="334"/>
    </location>
</feature>
<keyword evidence="3" id="KW-1185">Reference proteome</keyword>
<dbReference type="AlphaFoldDB" id="A0A558HNN0"/>
<keyword evidence="1" id="KW-1133">Transmembrane helix</keyword>
<organism evidence="2 3">
    <name type="scientific">Cobetia crustatorum</name>
    <dbReference type="NCBI Taxonomy" id="553385"/>
    <lineage>
        <taxon>Bacteria</taxon>
        <taxon>Pseudomonadati</taxon>
        <taxon>Pseudomonadota</taxon>
        <taxon>Gammaproteobacteria</taxon>
        <taxon>Oceanospirillales</taxon>
        <taxon>Halomonadaceae</taxon>
        <taxon>Cobetia</taxon>
    </lineage>
</organism>
<evidence type="ECO:0000313" key="2">
    <source>
        <dbReference type="EMBL" id="TVU70753.1"/>
    </source>
</evidence>
<reference evidence="2 3" key="1">
    <citation type="submission" date="2019-07" db="EMBL/GenBank/DDBJ databases">
        <title>Diversity of Bacteria from Kongsfjorden, Arctic.</title>
        <authorList>
            <person name="Yu Y."/>
        </authorList>
    </citation>
    <scope>NUCLEOTIDE SEQUENCE [LARGE SCALE GENOMIC DNA]</scope>
    <source>
        <strain evidence="2 3">SM1923</strain>
    </source>
</reference>
<evidence type="ECO:0008006" key="4">
    <source>
        <dbReference type="Google" id="ProtNLM"/>
    </source>
</evidence>
<feature type="transmembrane region" description="Helical" evidence="1">
    <location>
        <begin position="169"/>
        <end position="198"/>
    </location>
</feature>
<comment type="caution">
    <text evidence="2">The sequence shown here is derived from an EMBL/GenBank/DDBJ whole genome shotgun (WGS) entry which is preliminary data.</text>
</comment>
<name>A0A558HNN0_9GAMM</name>
<dbReference type="OrthoDB" id="9204514at2"/>
<dbReference type="EMBL" id="VNFH01000005">
    <property type="protein sequence ID" value="TVU70753.1"/>
    <property type="molecule type" value="Genomic_DNA"/>
</dbReference>
<dbReference type="Proteomes" id="UP000319941">
    <property type="component" value="Unassembled WGS sequence"/>
</dbReference>
<gene>
    <name evidence="2" type="ORF">FQP86_09105</name>
</gene>
<feature type="transmembrane region" description="Helical" evidence="1">
    <location>
        <begin position="7"/>
        <end position="27"/>
    </location>
</feature>
<evidence type="ECO:0000313" key="3">
    <source>
        <dbReference type="Proteomes" id="UP000319941"/>
    </source>
</evidence>
<feature type="transmembrane region" description="Helical" evidence="1">
    <location>
        <begin position="340"/>
        <end position="359"/>
    </location>
</feature>
<keyword evidence="1" id="KW-0472">Membrane</keyword>
<feature type="transmembrane region" description="Helical" evidence="1">
    <location>
        <begin position="210"/>
        <end position="229"/>
    </location>
</feature>
<dbReference type="RefSeq" id="WP_088743004.1">
    <property type="nucleotide sequence ID" value="NZ_CAWOWR010000107.1"/>
</dbReference>